<dbReference type="Pfam" id="PF00534">
    <property type="entry name" value="Glycos_transf_1"/>
    <property type="match status" value="1"/>
</dbReference>
<dbReference type="AlphaFoldDB" id="A0A344TSL5"/>
<dbReference type="GO" id="GO:0016757">
    <property type="term" value="F:glycosyltransferase activity"/>
    <property type="evidence" value="ECO:0007669"/>
    <property type="project" value="InterPro"/>
</dbReference>
<evidence type="ECO:0000313" key="4">
    <source>
        <dbReference type="EMBL" id="AXE21636.1"/>
    </source>
</evidence>
<feature type="domain" description="Glycosyltransferase subfamily 4-like N-terminal" evidence="3">
    <location>
        <begin position="22"/>
        <end position="170"/>
    </location>
</feature>
<evidence type="ECO:0000259" key="3">
    <source>
        <dbReference type="Pfam" id="PF13439"/>
    </source>
</evidence>
<accession>A0A344TSL5</accession>
<dbReference type="Pfam" id="PF13439">
    <property type="entry name" value="Glyco_transf_4"/>
    <property type="match status" value="1"/>
</dbReference>
<dbReference type="SUPFAM" id="SSF53756">
    <property type="entry name" value="UDP-Glycosyltransferase/glycogen phosphorylase"/>
    <property type="match status" value="1"/>
</dbReference>
<dbReference type="KEGG" id="run:DR864_19675"/>
<gene>
    <name evidence="4" type="ORF">DR864_19675</name>
</gene>
<proteinExistence type="predicted"/>
<dbReference type="PANTHER" id="PTHR46401">
    <property type="entry name" value="GLYCOSYLTRANSFERASE WBBK-RELATED"/>
    <property type="match status" value="1"/>
</dbReference>
<feature type="domain" description="Glycosyl transferase family 1" evidence="2">
    <location>
        <begin position="208"/>
        <end position="361"/>
    </location>
</feature>
<reference evidence="4 5" key="1">
    <citation type="submission" date="2018-07" db="EMBL/GenBank/DDBJ databases">
        <title>Genome sequencing of Runella.</title>
        <authorList>
            <person name="Baek M.-G."/>
            <person name="Yi H."/>
        </authorList>
    </citation>
    <scope>NUCLEOTIDE SEQUENCE [LARGE SCALE GENOMIC DNA]</scope>
    <source>
        <strain evidence="4 5">HYN0085</strain>
    </source>
</reference>
<evidence type="ECO:0000256" key="1">
    <source>
        <dbReference type="ARBA" id="ARBA00022679"/>
    </source>
</evidence>
<dbReference type="PANTHER" id="PTHR46401:SF2">
    <property type="entry name" value="GLYCOSYLTRANSFERASE WBBK-RELATED"/>
    <property type="match status" value="1"/>
</dbReference>
<dbReference type="OrthoDB" id="9801609at2"/>
<dbReference type="EMBL" id="CP030850">
    <property type="protein sequence ID" value="AXE21636.1"/>
    <property type="molecule type" value="Genomic_DNA"/>
</dbReference>
<keyword evidence="5" id="KW-1185">Reference proteome</keyword>
<dbReference type="Gene3D" id="3.40.50.2000">
    <property type="entry name" value="Glycogen Phosphorylase B"/>
    <property type="match status" value="2"/>
</dbReference>
<sequence>MRIGFDAKRAFNNRTGLGNYSRFVLSALQNFAPQHQYLSYTPKLKAGLFDEFPEKSIRFPGFKNKLYGAWWRSYGIKKNLVQDGVQVFHGLSNELPNGLSAAGIRSAVTVHDLIFLRYPELYPAIDRFFYRQKFSKACAEADVIVAVSEQTKRDIIEFYGTSPQKIKVVYQDCHEAFHQSFQVLKRGRPVGGAQPWEVSPILQKYNIGKPYVLSVGTIEARKNQLHLVKAFHAAQLPDAELVLIGGKTSYQQAIETYIAQHQLTTKVKILNGVPFADLPALYQSARVFAYPSFFEGFGIPIVEALHSGVPVVAATGSCLEEAGGKGGLYVDPNDVNAFAQTLTLLWQDETLRKSLIMEGQKHVKQFAAEKIAKELTEIYASL</sequence>
<name>A0A344TSL5_9BACT</name>
<dbReference type="Proteomes" id="UP000251993">
    <property type="component" value="Chromosome"/>
</dbReference>
<keyword evidence="1 4" id="KW-0808">Transferase</keyword>
<organism evidence="4 5">
    <name type="scientific">Runella rosea</name>
    <dbReference type="NCBI Taxonomy" id="2259595"/>
    <lineage>
        <taxon>Bacteria</taxon>
        <taxon>Pseudomonadati</taxon>
        <taxon>Bacteroidota</taxon>
        <taxon>Cytophagia</taxon>
        <taxon>Cytophagales</taxon>
        <taxon>Spirosomataceae</taxon>
        <taxon>Runella</taxon>
    </lineage>
</organism>
<dbReference type="InterPro" id="IPR001296">
    <property type="entry name" value="Glyco_trans_1"/>
</dbReference>
<evidence type="ECO:0000313" key="5">
    <source>
        <dbReference type="Proteomes" id="UP000251993"/>
    </source>
</evidence>
<dbReference type="InterPro" id="IPR028098">
    <property type="entry name" value="Glyco_trans_4-like_N"/>
</dbReference>
<evidence type="ECO:0000259" key="2">
    <source>
        <dbReference type="Pfam" id="PF00534"/>
    </source>
</evidence>
<dbReference type="CDD" id="cd03809">
    <property type="entry name" value="GT4_MtfB-like"/>
    <property type="match status" value="1"/>
</dbReference>
<protein>
    <submittedName>
        <fullName evidence="4">Glycosyltransferase family 1 protein</fullName>
    </submittedName>
</protein>